<organism evidence="2">
    <name type="scientific">viral metagenome</name>
    <dbReference type="NCBI Taxonomy" id="1070528"/>
    <lineage>
        <taxon>unclassified sequences</taxon>
        <taxon>metagenomes</taxon>
        <taxon>organismal metagenomes</taxon>
    </lineage>
</organism>
<name>A0A6C0E9Z1_9ZZZZ</name>
<evidence type="ECO:0000256" key="1">
    <source>
        <dbReference type="SAM" id="Phobius"/>
    </source>
</evidence>
<accession>A0A6C0E9Z1</accession>
<evidence type="ECO:0000313" key="2">
    <source>
        <dbReference type="EMBL" id="QHT25894.1"/>
    </source>
</evidence>
<dbReference type="AlphaFoldDB" id="A0A6C0E9Z1"/>
<keyword evidence="1" id="KW-1133">Transmembrane helix</keyword>
<keyword evidence="1" id="KW-0812">Transmembrane</keyword>
<reference evidence="2" key="1">
    <citation type="journal article" date="2020" name="Nature">
        <title>Giant virus diversity and host interactions through global metagenomics.</title>
        <authorList>
            <person name="Schulz F."/>
            <person name="Roux S."/>
            <person name="Paez-Espino D."/>
            <person name="Jungbluth S."/>
            <person name="Walsh D.A."/>
            <person name="Denef V.J."/>
            <person name="McMahon K.D."/>
            <person name="Konstantinidis K.T."/>
            <person name="Eloe-Fadrosh E.A."/>
            <person name="Kyrpides N.C."/>
            <person name="Woyke T."/>
        </authorList>
    </citation>
    <scope>NUCLEOTIDE SEQUENCE</scope>
    <source>
        <strain evidence="2">GVMAG-M-3300023179-27</strain>
    </source>
</reference>
<proteinExistence type="predicted"/>
<sequence length="218" mass="25775">MNIDNEQKQKLFIYGLLFISVIIYFTYQNVTLGTLFGFGIAIILYFIIRDYTDEKILETKNNIEIKQDMLKPDSIHIKNNNELLDFIFSIQDFYYYNPRVFIDMVNSINDFMTIRNENEMSNIYNGYLYSSLLMKKRDALNSLASLAISLPSNRDVDEKLQNALERLEFILNNYLDETYYKYRNNIYKNGYRSDIINVDIGYIPKNTYDGIGNSNDLF</sequence>
<dbReference type="EMBL" id="MN739776">
    <property type="protein sequence ID" value="QHT25894.1"/>
    <property type="molecule type" value="Genomic_DNA"/>
</dbReference>
<keyword evidence="1" id="KW-0472">Membrane</keyword>
<feature type="transmembrane region" description="Helical" evidence="1">
    <location>
        <begin position="33"/>
        <end position="51"/>
    </location>
</feature>
<protein>
    <submittedName>
        <fullName evidence="2">Uncharacterized protein</fullName>
    </submittedName>
</protein>